<dbReference type="RefSeq" id="WP_157590931.1">
    <property type="nucleotide sequence ID" value="NZ_WPIN01000031.1"/>
</dbReference>
<name>A0A7K1SR03_9BACT</name>
<proteinExistence type="predicted"/>
<dbReference type="Proteomes" id="UP000436006">
    <property type="component" value="Unassembled WGS sequence"/>
</dbReference>
<evidence type="ECO:0000313" key="2">
    <source>
        <dbReference type="Proteomes" id="UP000436006"/>
    </source>
</evidence>
<evidence type="ECO:0000313" key="1">
    <source>
        <dbReference type="EMBL" id="MVM36133.1"/>
    </source>
</evidence>
<reference evidence="1 2" key="1">
    <citation type="submission" date="2019-12" db="EMBL/GenBank/DDBJ databases">
        <title>Spirosoma sp. HMF4905 genome sequencing and assembly.</title>
        <authorList>
            <person name="Kang H."/>
            <person name="Cha I."/>
            <person name="Kim H."/>
            <person name="Joh K."/>
        </authorList>
    </citation>
    <scope>NUCLEOTIDE SEQUENCE [LARGE SCALE GENOMIC DNA]</scope>
    <source>
        <strain evidence="1 2">HMF4905</strain>
    </source>
</reference>
<sequence>MVLTEQSFGSYQQQPNAGQVARLKLLPIEAVLALSPPGEWPAPAPGIISRFGLAVAGGSVATELIFPIGGGSFQESSETSGAGTAWSLELMATIPKNQAGLLDWIHRNKARRWLALWLDRNGLAYLAGEWGNGLRMEASRAVGSINSQTLTFRGRATHPAWFLETFDSTQLFADVDFDLAFDLSFNA</sequence>
<protein>
    <submittedName>
        <fullName evidence="1">Uncharacterized protein</fullName>
    </submittedName>
</protein>
<dbReference type="AlphaFoldDB" id="A0A7K1SR03"/>
<accession>A0A7K1SR03</accession>
<organism evidence="1 2">
    <name type="scientific">Spirosoma arboris</name>
    <dbReference type="NCBI Taxonomy" id="2682092"/>
    <lineage>
        <taxon>Bacteria</taxon>
        <taxon>Pseudomonadati</taxon>
        <taxon>Bacteroidota</taxon>
        <taxon>Cytophagia</taxon>
        <taxon>Cytophagales</taxon>
        <taxon>Cytophagaceae</taxon>
        <taxon>Spirosoma</taxon>
    </lineage>
</organism>
<comment type="caution">
    <text evidence="1">The sequence shown here is derived from an EMBL/GenBank/DDBJ whole genome shotgun (WGS) entry which is preliminary data.</text>
</comment>
<dbReference type="EMBL" id="WPIN01000031">
    <property type="protein sequence ID" value="MVM36133.1"/>
    <property type="molecule type" value="Genomic_DNA"/>
</dbReference>
<gene>
    <name evidence="1" type="ORF">GO755_39340</name>
</gene>
<keyword evidence="2" id="KW-1185">Reference proteome</keyword>